<evidence type="ECO:0000313" key="2">
    <source>
        <dbReference type="EMBL" id="CAG6740859.1"/>
    </source>
</evidence>
<evidence type="ECO:0000256" key="1">
    <source>
        <dbReference type="SAM" id="Phobius"/>
    </source>
</evidence>
<proteinExistence type="predicted"/>
<keyword evidence="1" id="KW-0472">Membrane</keyword>
<keyword evidence="1" id="KW-1133">Transmembrane helix</keyword>
<feature type="transmembrane region" description="Helical" evidence="1">
    <location>
        <begin position="26"/>
        <end position="50"/>
    </location>
</feature>
<reference evidence="2" key="1">
    <citation type="submission" date="2021-05" db="EMBL/GenBank/DDBJ databases">
        <authorList>
            <person name="Alioto T."/>
            <person name="Alioto T."/>
            <person name="Gomez Garrido J."/>
        </authorList>
    </citation>
    <scope>NUCLEOTIDE SEQUENCE</scope>
</reference>
<keyword evidence="1" id="KW-0812">Transmembrane</keyword>
<organism evidence="2">
    <name type="scientific">Cacopsylla melanoneura</name>
    <dbReference type="NCBI Taxonomy" id="428564"/>
    <lineage>
        <taxon>Eukaryota</taxon>
        <taxon>Metazoa</taxon>
        <taxon>Ecdysozoa</taxon>
        <taxon>Arthropoda</taxon>
        <taxon>Hexapoda</taxon>
        <taxon>Insecta</taxon>
        <taxon>Pterygota</taxon>
        <taxon>Neoptera</taxon>
        <taxon>Paraneoptera</taxon>
        <taxon>Hemiptera</taxon>
        <taxon>Sternorrhyncha</taxon>
        <taxon>Psylloidea</taxon>
        <taxon>Psyllidae</taxon>
        <taxon>Psyllinae</taxon>
        <taxon>Cacopsylla</taxon>
    </lineage>
</organism>
<sequence length="105" mass="12767">MIAICLSTLYCDTHIFFIVLRATSKVLFCLIFTVLFAIFINVHTVFFLYWRDTLYIYIKCTDTLSRFYLNCLKLKYIHLIVFYYSIFINCRSIEFHFFHLKVVLF</sequence>
<protein>
    <submittedName>
        <fullName evidence="2">Uncharacterized protein</fullName>
    </submittedName>
</protein>
<dbReference type="AlphaFoldDB" id="A0A8D8Z5K0"/>
<dbReference type="EMBL" id="HBUF01421656">
    <property type="protein sequence ID" value="CAG6740859.1"/>
    <property type="molecule type" value="Transcribed_RNA"/>
</dbReference>
<name>A0A8D8Z5K0_9HEMI</name>
<accession>A0A8D8Z5K0</accession>